<keyword evidence="6" id="KW-0963">Cytoplasm</keyword>
<organism evidence="19 20">
    <name type="scientific">Rousettus aegyptiacus</name>
    <name type="common">Egyptian fruit bat</name>
    <name type="synonym">Pteropus aegyptiacus</name>
    <dbReference type="NCBI Taxonomy" id="9407"/>
    <lineage>
        <taxon>Eukaryota</taxon>
        <taxon>Metazoa</taxon>
        <taxon>Chordata</taxon>
        <taxon>Craniata</taxon>
        <taxon>Vertebrata</taxon>
        <taxon>Euteleostomi</taxon>
        <taxon>Mammalia</taxon>
        <taxon>Eutheria</taxon>
        <taxon>Laurasiatheria</taxon>
        <taxon>Chiroptera</taxon>
        <taxon>Yinpterochiroptera</taxon>
        <taxon>Pteropodoidea</taxon>
        <taxon>Pteropodidae</taxon>
        <taxon>Rousettinae</taxon>
        <taxon>Rousettus</taxon>
    </lineage>
</organism>
<evidence type="ECO:0000256" key="1">
    <source>
        <dbReference type="ARBA" id="ARBA00004123"/>
    </source>
</evidence>
<dbReference type="Gene3D" id="2.30.30.940">
    <property type="match status" value="1"/>
</dbReference>
<dbReference type="Pfam" id="PF13604">
    <property type="entry name" value="AAA_30"/>
    <property type="match status" value="1"/>
</dbReference>
<feature type="compositionally biased region" description="Polar residues" evidence="17">
    <location>
        <begin position="409"/>
        <end position="422"/>
    </location>
</feature>
<dbReference type="SUPFAM" id="SSF52540">
    <property type="entry name" value="P-loop containing nucleoside triphosphate hydrolases"/>
    <property type="match status" value="2"/>
</dbReference>
<dbReference type="InterPro" id="IPR050534">
    <property type="entry name" value="Coronavir_polyprotein_1ab"/>
</dbReference>
<dbReference type="EMBL" id="JACASE010000002">
    <property type="protein sequence ID" value="KAF6495188.1"/>
    <property type="molecule type" value="Genomic_DNA"/>
</dbReference>
<dbReference type="GO" id="GO:0006269">
    <property type="term" value="P:DNA replication, synthesis of primer"/>
    <property type="evidence" value="ECO:0007669"/>
    <property type="project" value="UniProtKB-ARBA"/>
</dbReference>
<keyword evidence="20" id="KW-1185">Reference proteome</keyword>
<sequence>MASMKPLLRELQGPLLPVKDLVEESDDYLKEEDEEDVEPAFVDAEELCSGGLKAGSLPGRLWVVISDENTQEKCEVLGRFPLTGPWWRVKVQVKNVRSRNYQAQGFPSYFLQSDMSPPNQKHICSLFLKDCNVSSDNINKFLSWVDKVSSYKDLNFENLRETLRTFYKELGRNGQKQSTQTEQEESQPDHGMCHVENTIPFINVMTALQFPKIMEFLPVLLPRHFKQLISSGSKEVLEKIEEILGACPWKLGFSKITYRELKLLRCEASWTVFCECKSLIQLMTDLEKNALIIYSKLKQICREHGHTYVEEADLTTQLSDQMSFHDVWQSLKFLKDINVVTYQGACIFLYDLYQAERDIASSVGDLMMRPPWHLHIDVKKVLASLCTTKPENSRSDDTLNESKPDETSLETSVDIPNTQDTSGHIWDTGENEDDAEISDNQLDQDQVAALEMICSNAVTIISGKGGCGKTTIVSHLFKHIELLEEREVKKACEDFEQDQDVPEEWISFTEQSPLKADKAIEVLLTAPTGKAAGLLRQKTGFSAYTLCQVNFSFYLWDRKSTKDIPWKFSSVKVLVVDEGSLVSVGVFRAVLYLLLEHSKLSKLIILGDIRQLPSIEPGNLLKDLFETLKSRNCAIELKTNHRAESELIVDNATRISKRQYPKFDAELNISDNSTLPVSVQDKTFIFVRLPEDNASSQSSKSNHQSDLYSAVTTLLKEKDLQCAETSQFIAFRRQDCDIINACCCKHYTGHLVRDHKNRLIFGVGDKICCTKNAYLSDLLPENTSSSQQNKELEASGEVFNGTAHGFAKNKHDFESDIRLCNGEIFFITHDKTDITSGKKRLLTINNRAGLEVTVNFKKLMQNCHIRHSWARTIHTFQGSEEQTVVYVLGKAGRQHWQHVYTAVTRGRCKVYVIAEESELRRAISRNNVQRKTRLKYFLQNELSTTSASPADFTSPSKSSGDSGGRSPQPSLLLPTGTADFEANHAPGGGAAAADGETFAFAGGWILPLSDEVDTDEDLSKSRGSKRICGMNDAESPSKLRMVEESSPQVSSKLQNLKLNSLTPRQLFKSTDNQES</sequence>
<comment type="catalytic activity">
    <reaction evidence="13">
        <text>ATP + H2O = ADP + phosphate + H(+)</text>
        <dbReference type="Rhea" id="RHEA:13065"/>
        <dbReference type="ChEBI" id="CHEBI:15377"/>
        <dbReference type="ChEBI" id="CHEBI:15378"/>
        <dbReference type="ChEBI" id="CHEBI:30616"/>
        <dbReference type="ChEBI" id="CHEBI:43474"/>
        <dbReference type="ChEBI" id="CHEBI:456216"/>
        <dbReference type="EC" id="3.6.4.12"/>
    </reaction>
</comment>
<evidence type="ECO:0000256" key="3">
    <source>
        <dbReference type="ARBA" id="ARBA00004496"/>
    </source>
</evidence>
<dbReference type="GO" id="GO:0005694">
    <property type="term" value="C:chromosome"/>
    <property type="evidence" value="ECO:0007669"/>
    <property type="project" value="UniProtKB-SubCell"/>
</dbReference>
<keyword evidence="5" id="KW-0158">Chromosome</keyword>
<evidence type="ECO:0000256" key="11">
    <source>
        <dbReference type="ARBA" id="ARBA00022840"/>
    </source>
</evidence>
<evidence type="ECO:0000256" key="7">
    <source>
        <dbReference type="ARBA" id="ARBA00022553"/>
    </source>
</evidence>
<protein>
    <recommendedName>
        <fullName evidence="16">DNA helicase B</fullName>
        <ecNumber evidence="4">3.6.4.12</ecNumber>
    </recommendedName>
</protein>
<evidence type="ECO:0000256" key="13">
    <source>
        <dbReference type="ARBA" id="ARBA00047995"/>
    </source>
</evidence>
<evidence type="ECO:0000256" key="4">
    <source>
        <dbReference type="ARBA" id="ARBA00012551"/>
    </source>
</evidence>
<dbReference type="InterPro" id="IPR058839">
    <property type="entry name" value="WHD_HELB"/>
</dbReference>
<comment type="caution">
    <text evidence="19">The sequence shown here is derived from an EMBL/GenBank/DDBJ whole genome shotgun (WGS) entry which is preliminary data.</text>
</comment>
<comment type="subcellular location">
    <subcellularLocation>
        <location evidence="2">Chromosome</location>
    </subcellularLocation>
    <subcellularLocation>
        <location evidence="3">Cytoplasm</location>
    </subcellularLocation>
    <subcellularLocation>
        <location evidence="1">Nucleus</location>
    </subcellularLocation>
</comment>
<dbReference type="FunFam" id="3.40.50.300:FF:001523">
    <property type="entry name" value="Helicase (DNA) B"/>
    <property type="match status" value="1"/>
</dbReference>
<reference evidence="19 20" key="1">
    <citation type="journal article" date="2020" name="Nature">
        <title>Six reference-quality genomes reveal evolution of bat adaptations.</title>
        <authorList>
            <person name="Jebb D."/>
            <person name="Huang Z."/>
            <person name="Pippel M."/>
            <person name="Hughes G.M."/>
            <person name="Lavrichenko K."/>
            <person name="Devanna P."/>
            <person name="Winkler S."/>
            <person name="Jermiin L.S."/>
            <person name="Skirmuntt E.C."/>
            <person name="Katzourakis A."/>
            <person name="Burkitt-Gray L."/>
            <person name="Ray D.A."/>
            <person name="Sullivan K.A.M."/>
            <person name="Roscito J.G."/>
            <person name="Kirilenko B.M."/>
            <person name="Davalos L.M."/>
            <person name="Corthals A.P."/>
            <person name="Power M.L."/>
            <person name="Jones G."/>
            <person name="Ransome R.D."/>
            <person name="Dechmann D.K.N."/>
            <person name="Locatelli A.G."/>
            <person name="Puechmaille S.J."/>
            <person name="Fedrigo O."/>
            <person name="Jarvis E.D."/>
            <person name="Hiller M."/>
            <person name="Vernes S.C."/>
            <person name="Myers E.W."/>
            <person name="Teeling E.C."/>
        </authorList>
    </citation>
    <scope>NUCLEOTIDE SEQUENCE [LARGE SCALE GENOMIC DNA]</scope>
    <source>
        <strain evidence="19">MRouAeg1</strain>
        <tissue evidence="19">Muscle</tissue>
    </source>
</reference>
<dbReference type="GO" id="GO:2000042">
    <property type="term" value="P:negative regulation of double-strand break repair via homologous recombination"/>
    <property type="evidence" value="ECO:0007669"/>
    <property type="project" value="UniProtKB-ARBA"/>
</dbReference>
<dbReference type="GO" id="GO:0016787">
    <property type="term" value="F:hydrolase activity"/>
    <property type="evidence" value="ECO:0007669"/>
    <property type="project" value="UniProtKB-KW"/>
</dbReference>
<keyword evidence="11" id="KW-0067">ATP-binding</keyword>
<dbReference type="GO" id="GO:0005524">
    <property type="term" value="F:ATP binding"/>
    <property type="evidence" value="ECO:0007669"/>
    <property type="project" value="UniProtKB-KW"/>
</dbReference>
<evidence type="ECO:0000256" key="8">
    <source>
        <dbReference type="ARBA" id="ARBA00022741"/>
    </source>
</evidence>
<comment type="similarity">
    <text evidence="15">Belongs to the RecD family. HELB subfamily.</text>
</comment>
<dbReference type="PANTHER" id="PTHR43788:SF6">
    <property type="entry name" value="DNA HELICASE B"/>
    <property type="match status" value="1"/>
</dbReference>
<dbReference type="GO" id="GO:0005737">
    <property type="term" value="C:cytoplasm"/>
    <property type="evidence" value="ECO:0007669"/>
    <property type="project" value="UniProtKB-SubCell"/>
</dbReference>
<feature type="compositionally biased region" description="Basic and acidic residues" evidence="17">
    <location>
        <begin position="391"/>
        <end position="406"/>
    </location>
</feature>
<evidence type="ECO:0000256" key="6">
    <source>
        <dbReference type="ARBA" id="ARBA00022490"/>
    </source>
</evidence>
<keyword evidence="9" id="KW-0378">Hydrolase</keyword>
<evidence type="ECO:0000256" key="10">
    <source>
        <dbReference type="ARBA" id="ARBA00022806"/>
    </source>
</evidence>
<dbReference type="AlphaFoldDB" id="A0A7J8JEU0"/>
<comment type="function">
    <text evidence="14">5'-3' DNA helicase involved in DNA damage response by acting as an inhibitor of DNA end resection. Recruitment to single-stranded DNA (ssDNA) following DNA damage leads to inhibit the nucleases catalyzing resection, such as EXO1, BLM and DNA2, possibly via the 5'-3' ssDNA translocase activity of HELB. As cells approach S phase, DNA end resection is promoted by the nuclear export of HELB following phosphorylation. Acts independently of TP53BP1. Unwinds duplex DNA with 5'-3' polarity. Has single-strand DNA-dependent ATPase and DNA helicase activities. Prefers ATP and dATP as substrates. During S phase, may facilitate cellular recovery from replication stress.</text>
</comment>
<evidence type="ECO:0000256" key="5">
    <source>
        <dbReference type="ARBA" id="ARBA00022454"/>
    </source>
</evidence>
<dbReference type="CDD" id="cd18809">
    <property type="entry name" value="SF1_C_RecD"/>
    <property type="match status" value="1"/>
</dbReference>
<feature type="compositionally biased region" description="Low complexity" evidence="17">
    <location>
        <begin position="1050"/>
        <end position="1061"/>
    </location>
</feature>
<evidence type="ECO:0000256" key="14">
    <source>
        <dbReference type="ARBA" id="ARBA00055511"/>
    </source>
</evidence>
<dbReference type="GO" id="GO:0005634">
    <property type="term" value="C:nucleus"/>
    <property type="evidence" value="ECO:0007669"/>
    <property type="project" value="UniProtKB-SubCell"/>
</dbReference>
<dbReference type="EC" id="3.6.4.12" evidence="4"/>
<dbReference type="InterPro" id="IPR027417">
    <property type="entry name" value="P-loop_NTPase"/>
</dbReference>
<keyword evidence="10 19" id="KW-0347">Helicase</keyword>
<dbReference type="OrthoDB" id="416437at2759"/>
<evidence type="ECO:0000313" key="20">
    <source>
        <dbReference type="Proteomes" id="UP000593571"/>
    </source>
</evidence>
<evidence type="ECO:0000313" key="19">
    <source>
        <dbReference type="EMBL" id="KAF6495188.1"/>
    </source>
</evidence>
<evidence type="ECO:0000256" key="17">
    <source>
        <dbReference type="SAM" id="MobiDB-lite"/>
    </source>
</evidence>
<dbReference type="CDD" id="cd17933">
    <property type="entry name" value="DEXSc_RecD-like"/>
    <property type="match status" value="1"/>
</dbReference>
<evidence type="ECO:0000256" key="2">
    <source>
        <dbReference type="ARBA" id="ARBA00004286"/>
    </source>
</evidence>
<dbReference type="GO" id="GO:1903775">
    <property type="term" value="P:regulation of DNA double-strand break processing"/>
    <property type="evidence" value="ECO:0007669"/>
    <property type="project" value="UniProtKB-ARBA"/>
</dbReference>
<proteinExistence type="inferred from homology"/>
<feature type="region of interest" description="Disordered" evidence="17">
    <location>
        <begin position="389"/>
        <end position="432"/>
    </location>
</feature>
<feature type="region of interest" description="Disordered" evidence="17">
    <location>
        <begin position="1012"/>
        <end position="1075"/>
    </location>
</feature>
<evidence type="ECO:0000256" key="9">
    <source>
        <dbReference type="ARBA" id="ARBA00022801"/>
    </source>
</evidence>
<feature type="region of interest" description="Disordered" evidence="17">
    <location>
        <begin position="946"/>
        <end position="989"/>
    </location>
</feature>
<name>A0A7J8JEU0_ROUAE</name>
<keyword evidence="8" id="KW-0547">Nucleotide-binding</keyword>
<feature type="domain" description="DNA helicase B winged helix" evidence="18">
    <location>
        <begin position="240"/>
        <end position="349"/>
    </location>
</feature>
<evidence type="ECO:0000256" key="12">
    <source>
        <dbReference type="ARBA" id="ARBA00023242"/>
    </source>
</evidence>
<evidence type="ECO:0000256" key="15">
    <source>
        <dbReference type="ARBA" id="ARBA00061441"/>
    </source>
</evidence>
<dbReference type="GO" id="GO:0006974">
    <property type="term" value="P:DNA damage response"/>
    <property type="evidence" value="ECO:0007669"/>
    <property type="project" value="UniProtKB-ARBA"/>
</dbReference>
<gene>
    <name evidence="19" type="ORF">HJG63_006200</name>
</gene>
<dbReference type="Proteomes" id="UP000593571">
    <property type="component" value="Unassembled WGS sequence"/>
</dbReference>
<evidence type="ECO:0000259" key="18">
    <source>
        <dbReference type="Pfam" id="PF25894"/>
    </source>
</evidence>
<keyword evidence="7" id="KW-0597">Phosphoprotein</keyword>
<dbReference type="GO" id="GO:0017116">
    <property type="term" value="F:single-stranded DNA helicase activity"/>
    <property type="evidence" value="ECO:0007669"/>
    <property type="project" value="TreeGrafter"/>
</dbReference>
<accession>A0A7J8JEU0</accession>
<dbReference type="Gene3D" id="3.40.50.300">
    <property type="entry name" value="P-loop containing nucleotide triphosphate hydrolases"/>
    <property type="match status" value="2"/>
</dbReference>
<keyword evidence="12" id="KW-0539">Nucleus</keyword>
<evidence type="ECO:0000256" key="16">
    <source>
        <dbReference type="ARBA" id="ARBA00072281"/>
    </source>
</evidence>
<dbReference type="Pfam" id="PF25894">
    <property type="entry name" value="WHD_HELB"/>
    <property type="match status" value="1"/>
</dbReference>
<dbReference type="PANTHER" id="PTHR43788">
    <property type="entry name" value="DNA2/NAM7 HELICASE FAMILY MEMBER"/>
    <property type="match status" value="1"/>
</dbReference>
<feature type="compositionally biased region" description="Polar residues" evidence="17">
    <location>
        <begin position="946"/>
        <end position="969"/>
    </location>
</feature>